<organism evidence="2 3">
    <name type="scientific">Euroglyphus maynei</name>
    <name type="common">Mayne's house dust mite</name>
    <dbReference type="NCBI Taxonomy" id="6958"/>
    <lineage>
        <taxon>Eukaryota</taxon>
        <taxon>Metazoa</taxon>
        <taxon>Ecdysozoa</taxon>
        <taxon>Arthropoda</taxon>
        <taxon>Chelicerata</taxon>
        <taxon>Arachnida</taxon>
        <taxon>Acari</taxon>
        <taxon>Acariformes</taxon>
        <taxon>Sarcoptiformes</taxon>
        <taxon>Astigmata</taxon>
        <taxon>Psoroptidia</taxon>
        <taxon>Analgoidea</taxon>
        <taxon>Pyroglyphidae</taxon>
        <taxon>Pyroglyphinae</taxon>
        <taxon>Euroglyphus</taxon>
    </lineage>
</organism>
<evidence type="ECO:0000313" key="3">
    <source>
        <dbReference type="Proteomes" id="UP000194236"/>
    </source>
</evidence>
<dbReference type="PANTHER" id="PTHR35450:SF2">
    <property type="entry name" value="REVERSE TRANSCRIPTASE DOMAIN-CONTAINING PROTEIN"/>
    <property type="match status" value="1"/>
</dbReference>
<dbReference type="InterPro" id="IPR000477">
    <property type="entry name" value="RT_dom"/>
</dbReference>
<reference evidence="2 3" key="1">
    <citation type="submission" date="2017-03" db="EMBL/GenBank/DDBJ databases">
        <title>Genome Survey of Euroglyphus maynei.</title>
        <authorList>
            <person name="Arlian L.G."/>
            <person name="Morgan M.S."/>
            <person name="Rider S.D."/>
        </authorList>
    </citation>
    <scope>NUCLEOTIDE SEQUENCE [LARGE SCALE GENOMIC DNA]</scope>
    <source>
        <strain evidence="2">Arlian Lab</strain>
        <tissue evidence="2">Whole body</tissue>
    </source>
</reference>
<comment type="caution">
    <text evidence="2">The sequence shown here is derived from an EMBL/GenBank/DDBJ whole genome shotgun (WGS) entry which is preliminary data.</text>
</comment>
<dbReference type="AlphaFoldDB" id="A0A1Y3AQW4"/>
<proteinExistence type="predicted"/>
<keyword evidence="2" id="KW-0808">Transferase</keyword>
<evidence type="ECO:0000259" key="1">
    <source>
        <dbReference type="PROSITE" id="PS50878"/>
    </source>
</evidence>
<protein>
    <submittedName>
        <fullName evidence="2">Reverse transcriptase-like protein</fullName>
    </submittedName>
</protein>
<evidence type="ECO:0000313" key="2">
    <source>
        <dbReference type="EMBL" id="OTF70839.1"/>
    </source>
</evidence>
<keyword evidence="2" id="KW-0695">RNA-directed DNA polymerase</keyword>
<keyword evidence="2" id="KW-0548">Nucleotidyltransferase</keyword>
<dbReference type="Pfam" id="PF00078">
    <property type="entry name" value="RVT_1"/>
    <property type="match status" value="1"/>
</dbReference>
<gene>
    <name evidence="2" type="ORF">BLA29_005053</name>
</gene>
<dbReference type="PROSITE" id="PS50878">
    <property type="entry name" value="RT_POL"/>
    <property type="match status" value="1"/>
</dbReference>
<dbReference type="Proteomes" id="UP000194236">
    <property type="component" value="Unassembled WGS sequence"/>
</dbReference>
<dbReference type="GO" id="GO:0003964">
    <property type="term" value="F:RNA-directed DNA polymerase activity"/>
    <property type="evidence" value="ECO:0007669"/>
    <property type="project" value="UniProtKB-KW"/>
</dbReference>
<dbReference type="EMBL" id="MUJZ01063767">
    <property type="protein sequence ID" value="OTF70839.1"/>
    <property type="molecule type" value="Genomic_DNA"/>
</dbReference>
<keyword evidence="3" id="KW-1185">Reference proteome</keyword>
<dbReference type="PANTHER" id="PTHR35450">
    <property type="entry name" value="REVERSE TRANSCRIPTASE DOMAIN-CONTAINING PROTEIN"/>
    <property type="match status" value="1"/>
</dbReference>
<accession>A0A1Y3AQW4</accession>
<feature type="domain" description="Reverse transcriptase" evidence="1">
    <location>
        <begin position="231"/>
        <end position="358"/>
    </location>
</feature>
<dbReference type="OrthoDB" id="6510183at2759"/>
<sequence length="358" mass="42294">MDLSTITTLKQVNDLLYVCQITYQMVVQQSIAQKPNWKKSIETKIQNLQAKIDLIDNYDFKQKPSNRLVQLCKHHMIHSSNVQQLVALKEKFSDQLAIYTKKIRVAEERIKFNRDNAMFEFNRRMFYRKLDFQTSIDQNIDLNKTKDFWSNLWKEEAEETRDDDDISEVVDLLDENKYEIQINEDKIKEITAQQIKFLSNWKATGPDCVYNFFIKKIHVLHPRICELVANSIMNPENLDDDLYVGNTYLIPKIENAKDPTQFRPITCLPNIYKLTSRVTNHILYDILDINESISKSQLGNRRRTQGAKEQVLINKLLNENYDNQLLTAWIDIKKAFDSVPHDYLLKCLGRFKMPEYLI</sequence>
<name>A0A1Y3AQW4_EURMA</name>
<feature type="non-terminal residue" evidence="2">
    <location>
        <position position="358"/>
    </location>
</feature>